<keyword evidence="2" id="KW-1185">Reference proteome</keyword>
<evidence type="ECO:0008006" key="3">
    <source>
        <dbReference type="Google" id="ProtNLM"/>
    </source>
</evidence>
<dbReference type="EMBL" id="CP098496">
    <property type="protein sequence ID" value="USA63249.1"/>
    <property type="molecule type" value="Genomic_DNA"/>
</dbReference>
<evidence type="ECO:0000313" key="2">
    <source>
        <dbReference type="Proteomes" id="UP001056619"/>
    </source>
</evidence>
<organism evidence="1 2">
    <name type="scientific">Qipengyuania citrea</name>
    <dbReference type="NCBI Taxonomy" id="225971"/>
    <lineage>
        <taxon>Bacteria</taxon>
        <taxon>Pseudomonadati</taxon>
        <taxon>Pseudomonadota</taxon>
        <taxon>Alphaproteobacteria</taxon>
        <taxon>Sphingomonadales</taxon>
        <taxon>Erythrobacteraceae</taxon>
        <taxon>Qipengyuania</taxon>
    </lineage>
</organism>
<protein>
    <recommendedName>
        <fullName evidence="3">Restriction endonuclease type IV Mrr domain-containing protein</fullName>
    </recommendedName>
</protein>
<proteinExistence type="predicted"/>
<accession>A0ABY4UAY8</accession>
<gene>
    <name evidence="1" type="ORF">NCF85_16820</name>
</gene>
<geneLocation type="plasmid" evidence="1 2">
    <name>plas2</name>
</geneLocation>
<dbReference type="RefSeq" id="WP_301643322.1">
    <property type="nucleotide sequence ID" value="NZ_CP098496.1"/>
</dbReference>
<dbReference type="Proteomes" id="UP001056619">
    <property type="component" value="Plasmid plas2"/>
</dbReference>
<name>A0ABY4UAY8_9SPHN</name>
<sequence>MPSSTIIKIPSDDKAFEENCVPLFCGVLKDPNVKLVGTRGKAQSGIDLTGRRDRDPTQLVGIQCKLITRGGKLAEEIVRADFDKALQITPALTEFIVATTANDDLEYDRIANTLSQEQAALGRRIDVQVWGWDTLQPKIRANKAALDAFDPGHSASTDRIVALGEESLERHGETKAAVDRGGQGEGIICVERCGNIVNPRR</sequence>
<keyword evidence="1" id="KW-0614">Plasmid</keyword>
<evidence type="ECO:0000313" key="1">
    <source>
        <dbReference type="EMBL" id="USA63249.1"/>
    </source>
</evidence>
<reference evidence="1 2" key="1">
    <citation type="submission" date="2022-06" db="EMBL/GenBank/DDBJ databases">
        <authorList>
            <person name="Liu G."/>
        </authorList>
    </citation>
    <scope>NUCLEOTIDE SEQUENCE [LARGE SCALE GENOMIC DNA]</scope>
    <source>
        <strain evidence="1 2">E4</strain>
        <plasmid evidence="1 2">plas2</plasmid>
    </source>
</reference>